<dbReference type="EC" id="2.7.11.1" evidence="4"/>
<comment type="similarity">
    <text evidence="3">In the C-terminal section; belongs to the protein kinase superfamily. Ser/Thr protein kinase family.</text>
</comment>
<dbReference type="GO" id="GO:0002229">
    <property type="term" value="P:defense response to oomycetes"/>
    <property type="evidence" value="ECO:0007669"/>
    <property type="project" value="UniProtKB-ARBA"/>
</dbReference>
<evidence type="ECO:0000256" key="12">
    <source>
        <dbReference type="ARBA" id="ARBA00022777"/>
    </source>
</evidence>
<comment type="catalytic activity">
    <reaction evidence="20">
        <text>L-seryl-[protein] + ATP = O-phospho-L-seryl-[protein] + ADP + H(+)</text>
        <dbReference type="Rhea" id="RHEA:17989"/>
        <dbReference type="Rhea" id="RHEA-COMP:9863"/>
        <dbReference type="Rhea" id="RHEA-COMP:11604"/>
        <dbReference type="ChEBI" id="CHEBI:15378"/>
        <dbReference type="ChEBI" id="CHEBI:29999"/>
        <dbReference type="ChEBI" id="CHEBI:30616"/>
        <dbReference type="ChEBI" id="CHEBI:83421"/>
        <dbReference type="ChEBI" id="CHEBI:456216"/>
        <dbReference type="EC" id="2.7.11.1"/>
    </reaction>
</comment>
<dbReference type="InterPro" id="IPR001245">
    <property type="entry name" value="Ser-Thr/Tyr_kinase_cat_dom"/>
</dbReference>
<keyword evidence="18" id="KW-0325">Glycoprotein</keyword>
<dbReference type="Gene3D" id="3.50.4.10">
    <property type="entry name" value="Hepatocyte Growth Factor"/>
    <property type="match status" value="1"/>
</dbReference>
<evidence type="ECO:0000256" key="2">
    <source>
        <dbReference type="ARBA" id="ARBA00008536"/>
    </source>
</evidence>
<evidence type="ECO:0000256" key="5">
    <source>
        <dbReference type="ARBA" id="ARBA00022475"/>
    </source>
</evidence>
<keyword evidence="5" id="KW-1003">Cell membrane</keyword>
<evidence type="ECO:0000256" key="8">
    <source>
        <dbReference type="ARBA" id="ARBA00022692"/>
    </source>
</evidence>
<evidence type="ECO:0000256" key="17">
    <source>
        <dbReference type="ARBA" id="ARBA00023170"/>
    </source>
</evidence>
<dbReference type="SUPFAM" id="SSF56112">
    <property type="entry name" value="Protein kinase-like (PK-like)"/>
    <property type="match status" value="1"/>
</dbReference>
<accession>A0AAV5MGR7</accession>
<evidence type="ECO:0000313" key="23">
    <source>
        <dbReference type="EMBL" id="GKV49131.1"/>
    </source>
</evidence>
<dbReference type="PROSITE" id="PS00108">
    <property type="entry name" value="PROTEIN_KINASE_ST"/>
    <property type="match status" value="1"/>
</dbReference>
<evidence type="ECO:0000256" key="16">
    <source>
        <dbReference type="ARBA" id="ARBA00023157"/>
    </source>
</evidence>
<evidence type="ECO:0000256" key="18">
    <source>
        <dbReference type="ARBA" id="ARBA00023180"/>
    </source>
</evidence>
<evidence type="ECO:0000256" key="4">
    <source>
        <dbReference type="ARBA" id="ARBA00012513"/>
    </source>
</evidence>
<evidence type="ECO:0000256" key="1">
    <source>
        <dbReference type="ARBA" id="ARBA00004251"/>
    </source>
</evidence>
<proteinExistence type="inferred from homology"/>
<dbReference type="GO" id="GO:0004674">
    <property type="term" value="F:protein serine/threonine kinase activity"/>
    <property type="evidence" value="ECO:0007669"/>
    <property type="project" value="UniProtKB-KW"/>
</dbReference>
<comment type="subcellular location">
    <subcellularLocation>
        <location evidence="1">Cell membrane</location>
        <topology evidence="1">Single-pass type I membrane protein</topology>
    </subcellularLocation>
</comment>
<keyword evidence="10" id="KW-0430">Lectin</keyword>
<keyword evidence="14" id="KW-1133">Transmembrane helix</keyword>
<dbReference type="GO" id="GO:0005886">
    <property type="term" value="C:plasma membrane"/>
    <property type="evidence" value="ECO:0007669"/>
    <property type="project" value="UniProtKB-SubCell"/>
</dbReference>
<dbReference type="InterPro" id="IPR000719">
    <property type="entry name" value="Prot_kinase_dom"/>
</dbReference>
<evidence type="ECO:0000256" key="10">
    <source>
        <dbReference type="ARBA" id="ARBA00022734"/>
    </source>
</evidence>
<dbReference type="PANTHER" id="PTHR27002">
    <property type="entry name" value="RECEPTOR-LIKE SERINE/THREONINE-PROTEIN KINASE SD1-8"/>
    <property type="match status" value="1"/>
</dbReference>
<reference evidence="23 24" key="1">
    <citation type="journal article" date="2021" name="Commun. Biol.">
        <title>The genome of Shorea leprosula (Dipterocarpaceae) highlights the ecological relevance of drought in aseasonal tropical rainforests.</title>
        <authorList>
            <person name="Ng K.K.S."/>
            <person name="Kobayashi M.J."/>
            <person name="Fawcett J.A."/>
            <person name="Hatakeyama M."/>
            <person name="Paape T."/>
            <person name="Ng C.H."/>
            <person name="Ang C.C."/>
            <person name="Tnah L.H."/>
            <person name="Lee C.T."/>
            <person name="Nishiyama T."/>
            <person name="Sese J."/>
            <person name="O'Brien M.J."/>
            <person name="Copetti D."/>
            <person name="Mohd Noor M.I."/>
            <person name="Ong R.C."/>
            <person name="Putra M."/>
            <person name="Sireger I.Z."/>
            <person name="Indrioko S."/>
            <person name="Kosugi Y."/>
            <person name="Izuno A."/>
            <person name="Isagi Y."/>
            <person name="Lee S.L."/>
            <person name="Shimizu K.K."/>
        </authorList>
    </citation>
    <scope>NUCLEOTIDE SEQUENCE [LARGE SCALE GENOMIC DNA]</scope>
    <source>
        <strain evidence="23">214</strain>
    </source>
</reference>
<keyword evidence="6" id="KW-0723">Serine/threonine-protein kinase</keyword>
<name>A0AAV5MGR7_9ROSI</name>
<evidence type="ECO:0000259" key="21">
    <source>
        <dbReference type="PROSITE" id="PS50011"/>
    </source>
</evidence>
<evidence type="ECO:0000256" key="7">
    <source>
        <dbReference type="ARBA" id="ARBA00022679"/>
    </source>
</evidence>
<dbReference type="EMBL" id="BPVZ01000286">
    <property type="protein sequence ID" value="GKV49131.1"/>
    <property type="molecule type" value="Genomic_DNA"/>
</dbReference>
<dbReference type="GO" id="GO:0048544">
    <property type="term" value="P:recognition of pollen"/>
    <property type="evidence" value="ECO:0007669"/>
    <property type="project" value="InterPro"/>
</dbReference>
<keyword evidence="15" id="KW-0472">Membrane</keyword>
<evidence type="ECO:0000256" key="11">
    <source>
        <dbReference type="ARBA" id="ARBA00022741"/>
    </source>
</evidence>
<evidence type="ECO:0000256" key="6">
    <source>
        <dbReference type="ARBA" id="ARBA00022527"/>
    </source>
</evidence>
<evidence type="ECO:0000259" key="22">
    <source>
        <dbReference type="PROSITE" id="PS50948"/>
    </source>
</evidence>
<dbReference type="Pfam" id="PF00954">
    <property type="entry name" value="S_locus_glycop"/>
    <property type="match status" value="1"/>
</dbReference>
<keyword evidence="11" id="KW-0547">Nucleotide-binding</keyword>
<dbReference type="PROSITE" id="PS50011">
    <property type="entry name" value="PROTEIN_KINASE_DOM"/>
    <property type="match status" value="1"/>
</dbReference>
<comment type="caution">
    <text evidence="23">The sequence shown here is derived from an EMBL/GenBank/DDBJ whole genome shotgun (WGS) entry which is preliminary data.</text>
</comment>
<dbReference type="SMART" id="SM00220">
    <property type="entry name" value="S_TKc"/>
    <property type="match status" value="1"/>
</dbReference>
<evidence type="ECO:0000313" key="24">
    <source>
        <dbReference type="Proteomes" id="UP001054252"/>
    </source>
</evidence>
<dbReference type="Pfam" id="PF08276">
    <property type="entry name" value="PAN_2"/>
    <property type="match status" value="1"/>
</dbReference>
<dbReference type="InterPro" id="IPR008271">
    <property type="entry name" value="Ser/Thr_kinase_AS"/>
</dbReference>
<evidence type="ECO:0000256" key="13">
    <source>
        <dbReference type="ARBA" id="ARBA00022840"/>
    </source>
</evidence>
<evidence type="ECO:0000256" key="19">
    <source>
        <dbReference type="ARBA" id="ARBA00047899"/>
    </source>
</evidence>
<keyword evidence="7" id="KW-0808">Transferase</keyword>
<evidence type="ECO:0000256" key="20">
    <source>
        <dbReference type="ARBA" id="ARBA00048679"/>
    </source>
</evidence>
<gene>
    <name evidence="23" type="ORF">SLEP1_g55897</name>
</gene>
<dbReference type="PANTHER" id="PTHR27002:SF900">
    <property type="entry name" value="S-LOCUS LECTIN KINASE FAMILY PROTEIN"/>
    <property type="match status" value="1"/>
</dbReference>
<dbReference type="PROSITE" id="PS50948">
    <property type="entry name" value="PAN"/>
    <property type="match status" value="1"/>
</dbReference>
<keyword evidence="8" id="KW-0812">Transmembrane</keyword>
<evidence type="ECO:0000256" key="3">
    <source>
        <dbReference type="ARBA" id="ARBA00010217"/>
    </source>
</evidence>
<keyword evidence="13" id="KW-0067">ATP-binding</keyword>
<evidence type="ECO:0000256" key="14">
    <source>
        <dbReference type="ARBA" id="ARBA00022989"/>
    </source>
</evidence>
<keyword evidence="9" id="KW-0732">Signal</keyword>
<dbReference type="GO" id="GO:0030246">
    <property type="term" value="F:carbohydrate binding"/>
    <property type="evidence" value="ECO:0007669"/>
    <property type="project" value="UniProtKB-KW"/>
</dbReference>
<dbReference type="Pfam" id="PF07714">
    <property type="entry name" value="PK_Tyr_Ser-Thr"/>
    <property type="match status" value="1"/>
</dbReference>
<organism evidence="23 24">
    <name type="scientific">Rubroshorea leprosula</name>
    <dbReference type="NCBI Taxonomy" id="152421"/>
    <lineage>
        <taxon>Eukaryota</taxon>
        <taxon>Viridiplantae</taxon>
        <taxon>Streptophyta</taxon>
        <taxon>Embryophyta</taxon>
        <taxon>Tracheophyta</taxon>
        <taxon>Spermatophyta</taxon>
        <taxon>Magnoliopsida</taxon>
        <taxon>eudicotyledons</taxon>
        <taxon>Gunneridae</taxon>
        <taxon>Pentapetalae</taxon>
        <taxon>rosids</taxon>
        <taxon>malvids</taxon>
        <taxon>Malvales</taxon>
        <taxon>Dipterocarpaceae</taxon>
        <taxon>Rubroshorea</taxon>
    </lineage>
</organism>
<keyword evidence="12" id="KW-0418">Kinase</keyword>
<feature type="domain" description="Apple" evidence="22">
    <location>
        <begin position="181"/>
        <end position="261"/>
    </location>
</feature>
<keyword evidence="16" id="KW-1015">Disulfide bond</keyword>
<dbReference type="InterPro" id="IPR003609">
    <property type="entry name" value="Pan_app"/>
</dbReference>
<dbReference type="FunFam" id="3.30.200.20:FF:000195">
    <property type="entry name" value="G-type lectin S-receptor-like serine/threonine-protein kinase"/>
    <property type="match status" value="1"/>
</dbReference>
<evidence type="ECO:0000256" key="9">
    <source>
        <dbReference type="ARBA" id="ARBA00022729"/>
    </source>
</evidence>
<comment type="similarity">
    <text evidence="2">In the N-terminal section; belongs to the leguminous lectin family.</text>
</comment>
<evidence type="ECO:0000256" key="15">
    <source>
        <dbReference type="ARBA" id="ARBA00023136"/>
    </source>
</evidence>
<dbReference type="InterPro" id="IPR011009">
    <property type="entry name" value="Kinase-like_dom_sf"/>
</dbReference>
<dbReference type="Proteomes" id="UP001054252">
    <property type="component" value="Unassembled WGS sequence"/>
</dbReference>
<dbReference type="InterPro" id="IPR000858">
    <property type="entry name" value="S_locus_glycoprot_dom"/>
</dbReference>
<keyword evidence="24" id="KW-1185">Reference proteome</keyword>
<dbReference type="FunFam" id="1.10.510.10:FF:000240">
    <property type="entry name" value="Lectin-domain containing receptor kinase A4.3"/>
    <property type="match status" value="1"/>
</dbReference>
<dbReference type="AlphaFoldDB" id="A0AAV5MGR7"/>
<feature type="domain" description="Protein kinase" evidence="21">
    <location>
        <begin position="297"/>
        <end position="528"/>
    </location>
</feature>
<dbReference type="Gene3D" id="3.30.200.20">
    <property type="entry name" value="Phosphorylase Kinase, domain 1"/>
    <property type="match status" value="1"/>
</dbReference>
<dbReference type="SMART" id="SM00473">
    <property type="entry name" value="PAN_AP"/>
    <property type="match status" value="1"/>
</dbReference>
<keyword evidence="17" id="KW-0675">Receptor</keyword>
<dbReference type="CDD" id="cd01098">
    <property type="entry name" value="PAN_AP_plant"/>
    <property type="match status" value="1"/>
</dbReference>
<sequence length="528" mass="59468">MKLGWDLRTDLNRQILAWKSPDDPCPGDLIYGVVPYNNPDTVVWKGSREYSRTGPWNGIGTSGAPQLKPNPWFTYNLVSNEEEVYYIFSLKNKSAITRLIVNQTTTRVERYLWNEDTQTWTVSNHIPWDDCDIYGTCGAYGTCVSTALPPCQCLRGFKPKSQEESSVDWLQGCVRNKPLACHEGDGFIKFGGLKLPDTAHSWVNKSVNLKECRTKCLENCSCMAYTTLNIKESSGCAIWFDDLIDLRQVQSSGQDLYVRMAASDSGRRNGTSNEGQNEDIELSLFELAVISRATNDFSSHNKLGEGGFGPVYKGTLPDGKEIAVKRLSRSSEQGLVEFKNEVALIAKLQHRNLVKLLGCCIQGDEKLLIYEYMPNKSLDFFIFDHTRRNLLDWPRRFHIICGIARGLLYLHQDSRLRIIHRDLKASNVLLDSEMNPKISDFGMARTFGGEQSEGNTRRVVGTYGYMAPEYAIDGQFSIKSDVFSFGILLLEIISGMKNKGFYHVNHSVNLIGNVSMEIVEGGKSFKTD</sequence>
<dbReference type="Gene3D" id="1.10.510.10">
    <property type="entry name" value="Transferase(Phosphotransferase) domain 1"/>
    <property type="match status" value="1"/>
</dbReference>
<comment type="catalytic activity">
    <reaction evidence="19">
        <text>L-threonyl-[protein] + ATP = O-phospho-L-threonyl-[protein] + ADP + H(+)</text>
        <dbReference type="Rhea" id="RHEA:46608"/>
        <dbReference type="Rhea" id="RHEA-COMP:11060"/>
        <dbReference type="Rhea" id="RHEA-COMP:11605"/>
        <dbReference type="ChEBI" id="CHEBI:15378"/>
        <dbReference type="ChEBI" id="CHEBI:30013"/>
        <dbReference type="ChEBI" id="CHEBI:30616"/>
        <dbReference type="ChEBI" id="CHEBI:61977"/>
        <dbReference type="ChEBI" id="CHEBI:456216"/>
        <dbReference type="EC" id="2.7.11.1"/>
    </reaction>
</comment>
<dbReference type="GO" id="GO:0005524">
    <property type="term" value="F:ATP binding"/>
    <property type="evidence" value="ECO:0007669"/>
    <property type="project" value="UniProtKB-KW"/>
</dbReference>
<protein>
    <recommendedName>
        <fullName evidence="4">non-specific serine/threonine protein kinase</fullName>
        <ecNumber evidence="4">2.7.11.1</ecNumber>
    </recommendedName>
</protein>